<dbReference type="EMBL" id="CP073346">
    <property type="protein sequence ID" value="UTW08113.1"/>
    <property type="molecule type" value="Genomic_DNA"/>
</dbReference>
<dbReference type="RefSeq" id="WP_255838711.1">
    <property type="nucleotide sequence ID" value="NZ_CP073346.1"/>
</dbReference>
<evidence type="ECO:0000256" key="3">
    <source>
        <dbReference type="ARBA" id="ARBA00022475"/>
    </source>
</evidence>
<dbReference type="CDD" id="cd06582">
    <property type="entry name" value="TM_PBP1_LivH_like"/>
    <property type="match status" value="1"/>
</dbReference>
<evidence type="ECO:0000256" key="1">
    <source>
        <dbReference type="ARBA" id="ARBA00004429"/>
    </source>
</evidence>
<evidence type="ECO:0000313" key="10">
    <source>
        <dbReference type="EMBL" id="UTW08113.1"/>
    </source>
</evidence>
<feature type="transmembrane region" description="Helical" evidence="9">
    <location>
        <begin position="97"/>
        <end position="115"/>
    </location>
</feature>
<evidence type="ECO:0000256" key="6">
    <source>
        <dbReference type="ARBA" id="ARBA00022989"/>
    </source>
</evidence>
<dbReference type="PANTHER" id="PTHR11795">
    <property type="entry name" value="BRANCHED-CHAIN AMINO ACID TRANSPORT SYSTEM PERMEASE PROTEIN LIVH"/>
    <property type="match status" value="1"/>
</dbReference>
<dbReference type="InterPro" id="IPR001851">
    <property type="entry name" value="ABC_transp_permease"/>
</dbReference>
<evidence type="ECO:0000256" key="7">
    <source>
        <dbReference type="ARBA" id="ARBA00023136"/>
    </source>
</evidence>
<keyword evidence="2" id="KW-0813">Transport</keyword>
<evidence type="ECO:0000256" key="9">
    <source>
        <dbReference type="SAM" id="Phobius"/>
    </source>
</evidence>
<evidence type="ECO:0000313" key="11">
    <source>
        <dbReference type="Proteomes" id="UP001059672"/>
    </source>
</evidence>
<dbReference type="Proteomes" id="UP001059672">
    <property type="component" value="Chromosome"/>
</dbReference>
<keyword evidence="4 9" id="KW-0812">Transmembrane</keyword>
<comment type="subcellular location">
    <subcellularLocation>
        <location evidence="1">Cell inner membrane</location>
        <topology evidence="1">Multi-pass membrane protein</topology>
    </subcellularLocation>
</comment>
<sequence length="286" mass="30544">MDFPTVLIQTLNGLQYGLLLFLIASGLTLIFGIMHIINLAHGALYMVGAYLAFWLTALTGNLFLAILLGLPLAALLGVLIERFLIQALYRRDNLDQVLMTFGLILVIDSLRSIAWGNDVHSVAIPALLEGSVQLTETLEYPVYRLFISAICGLIALAMYLILQHSRLGIIIRGGASNREMVQGLGINIRVIYTLVFAAGTALTALAGMVAAPVSSVYPGMGNQILIIAFVVVVIGGLGSIRGAFLAALLVGLTATWGAVLVPEYAGMAIYVLMAVVLLFKPRGLFA</sequence>
<dbReference type="Pfam" id="PF02653">
    <property type="entry name" value="BPD_transp_2"/>
    <property type="match status" value="1"/>
</dbReference>
<evidence type="ECO:0000256" key="5">
    <source>
        <dbReference type="ARBA" id="ARBA00022970"/>
    </source>
</evidence>
<gene>
    <name evidence="10" type="ORF">KDW96_01920</name>
</gene>
<evidence type="ECO:0000256" key="4">
    <source>
        <dbReference type="ARBA" id="ARBA00022692"/>
    </source>
</evidence>
<proteinExistence type="inferred from homology"/>
<feature type="transmembrane region" description="Helical" evidence="9">
    <location>
        <begin position="63"/>
        <end position="85"/>
    </location>
</feature>
<keyword evidence="11" id="KW-1185">Reference proteome</keyword>
<reference evidence="10" key="1">
    <citation type="submission" date="2021-04" db="EMBL/GenBank/DDBJ databases">
        <title>Oceanospirillales bacteria with DddD are important DMSP degraders in coastal seawater.</title>
        <authorList>
            <person name="Liu J."/>
        </authorList>
    </citation>
    <scope>NUCLEOTIDE SEQUENCE</scope>
    <source>
        <strain evidence="10">D13-4</strain>
    </source>
</reference>
<feature type="transmembrane region" description="Helical" evidence="9">
    <location>
        <begin position="190"/>
        <end position="210"/>
    </location>
</feature>
<keyword evidence="3" id="KW-1003">Cell membrane</keyword>
<feature type="transmembrane region" description="Helical" evidence="9">
    <location>
        <begin position="39"/>
        <end position="57"/>
    </location>
</feature>
<dbReference type="PANTHER" id="PTHR11795:SF442">
    <property type="entry name" value="ABC TRANSPORTER ATP-BINDING PROTEIN"/>
    <property type="match status" value="1"/>
</dbReference>
<accession>A0ABY5H717</accession>
<feature type="transmembrane region" description="Helical" evidence="9">
    <location>
        <begin position="13"/>
        <end position="32"/>
    </location>
</feature>
<keyword evidence="5" id="KW-0029">Amino-acid transport</keyword>
<comment type="similarity">
    <text evidence="8">Belongs to the binding-protein-dependent transport system permease family. LivHM subfamily.</text>
</comment>
<keyword evidence="6 9" id="KW-1133">Transmembrane helix</keyword>
<name>A0ABY5H717_9PSED</name>
<feature type="transmembrane region" description="Helical" evidence="9">
    <location>
        <begin position="142"/>
        <end position="162"/>
    </location>
</feature>
<protein>
    <submittedName>
        <fullName evidence="10">Branched-chain amino acid ABC transporter permease</fullName>
    </submittedName>
</protein>
<feature type="transmembrane region" description="Helical" evidence="9">
    <location>
        <begin position="267"/>
        <end position="285"/>
    </location>
</feature>
<evidence type="ECO:0000256" key="8">
    <source>
        <dbReference type="ARBA" id="ARBA00037998"/>
    </source>
</evidence>
<dbReference type="InterPro" id="IPR052157">
    <property type="entry name" value="BCAA_transport_permease"/>
</dbReference>
<organism evidence="10 11">
    <name type="scientific">Pseudomonas benzenivorans</name>
    <dbReference type="NCBI Taxonomy" id="556533"/>
    <lineage>
        <taxon>Bacteria</taxon>
        <taxon>Pseudomonadati</taxon>
        <taxon>Pseudomonadota</taxon>
        <taxon>Gammaproteobacteria</taxon>
        <taxon>Pseudomonadales</taxon>
        <taxon>Pseudomonadaceae</taxon>
        <taxon>Pseudomonas</taxon>
    </lineage>
</organism>
<evidence type="ECO:0000256" key="2">
    <source>
        <dbReference type="ARBA" id="ARBA00022448"/>
    </source>
</evidence>
<keyword evidence="7 9" id="KW-0472">Membrane</keyword>